<comment type="caution">
    <text evidence="1">The sequence shown here is derived from an EMBL/GenBank/DDBJ whole genome shotgun (WGS) entry which is preliminary data.</text>
</comment>
<evidence type="ECO:0000313" key="1">
    <source>
        <dbReference type="EMBL" id="MDG0791556.1"/>
    </source>
</evidence>
<dbReference type="RefSeq" id="WP_277565431.1">
    <property type="nucleotide sequence ID" value="NZ_JAPDHZ010000003.1"/>
</dbReference>
<proteinExistence type="predicted"/>
<dbReference type="EMBL" id="JAPDHZ010000003">
    <property type="protein sequence ID" value="MDG0791556.1"/>
    <property type="molecule type" value="Genomic_DNA"/>
</dbReference>
<name>A0A9X4QMN5_9BACL</name>
<evidence type="ECO:0000313" key="2">
    <source>
        <dbReference type="Proteomes" id="UP001153387"/>
    </source>
</evidence>
<dbReference type="AlphaFoldDB" id="A0A9X4QMN5"/>
<protein>
    <submittedName>
        <fullName evidence="1">Uncharacterized protein</fullName>
    </submittedName>
</protein>
<gene>
    <name evidence="1" type="ORF">OMP38_12240</name>
</gene>
<organism evidence="1 2">
    <name type="scientific">Cohnella ginsengisoli</name>
    <dbReference type="NCBI Taxonomy" id="425004"/>
    <lineage>
        <taxon>Bacteria</taxon>
        <taxon>Bacillati</taxon>
        <taxon>Bacillota</taxon>
        <taxon>Bacilli</taxon>
        <taxon>Bacillales</taxon>
        <taxon>Paenibacillaceae</taxon>
        <taxon>Cohnella</taxon>
    </lineage>
</organism>
<sequence>MAAAWEGAALAEEAAGSVPDGLAPDGLLDALLLLLPLPQPAAVSASAVSAVRTTPAFFDVAHVSMSSLLVCALYSIFSIEDRKAHSQIAVLR</sequence>
<reference evidence="1 2" key="1">
    <citation type="submission" date="2022-10" db="EMBL/GenBank/DDBJ databases">
        <title>Comparative genomic analysis of Cohnella hashimotonis sp. nov., isolated from the International Space Station.</title>
        <authorList>
            <person name="Simpson A."/>
            <person name="Venkateswaran K."/>
        </authorList>
    </citation>
    <scope>NUCLEOTIDE SEQUENCE [LARGE SCALE GENOMIC DNA]</scope>
    <source>
        <strain evidence="1 2">DSM 18997</strain>
    </source>
</reference>
<accession>A0A9X4QMN5</accession>
<dbReference type="Proteomes" id="UP001153387">
    <property type="component" value="Unassembled WGS sequence"/>
</dbReference>
<keyword evidence="2" id="KW-1185">Reference proteome</keyword>